<dbReference type="EMBL" id="CP016793">
    <property type="protein sequence ID" value="ANZ35242.1"/>
    <property type="molecule type" value="Genomic_DNA"/>
</dbReference>
<dbReference type="KEGG" id="led:BBK82_03290"/>
<dbReference type="OrthoDB" id="4328437at2"/>
<accession>A0A1B2HC11</accession>
<proteinExistence type="predicted"/>
<dbReference type="STRING" id="1586287.BBK82_03290"/>
<protein>
    <submittedName>
        <fullName evidence="1">Uncharacterized protein</fullName>
    </submittedName>
</protein>
<dbReference type="RefSeq" id="WP_065913658.1">
    <property type="nucleotide sequence ID" value="NZ_CP016793.1"/>
</dbReference>
<keyword evidence="2" id="KW-1185">Reference proteome</keyword>
<organism evidence="1 2">
    <name type="scientific">Lentzea guizhouensis</name>
    <dbReference type="NCBI Taxonomy" id="1586287"/>
    <lineage>
        <taxon>Bacteria</taxon>
        <taxon>Bacillati</taxon>
        <taxon>Actinomycetota</taxon>
        <taxon>Actinomycetes</taxon>
        <taxon>Pseudonocardiales</taxon>
        <taxon>Pseudonocardiaceae</taxon>
        <taxon>Lentzea</taxon>
    </lineage>
</organism>
<dbReference type="AlphaFoldDB" id="A0A1B2HC11"/>
<gene>
    <name evidence="1" type="ORF">BBK82_03290</name>
</gene>
<reference evidence="1 2" key="1">
    <citation type="submission" date="2016-07" db="EMBL/GenBank/DDBJ databases">
        <title>Complete genome sequence of the Lentzea guizhouensis DHS C013.</title>
        <authorList>
            <person name="Cao C."/>
        </authorList>
    </citation>
    <scope>NUCLEOTIDE SEQUENCE [LARGE SCALE GENOMIC DNA]</scope>
    <source>
        <strain evidence="1 2">DHS C013</strain>
    </source>
</reference>
<sequence length="88" mass="9667">MTASERALADGLLHLVRAEPRLLEEAPADDQGAATTRRVQDEVHGCLRCGERAQVACIAHTKLGPRWVDLCHADLHWLRTNASSEDPS</sequence>
<evidence type="ECO:0000313" key="1">
    <source>
        <dbReference type="EMBL" id="ANZ35242.1"/>
    </source>
</evidence>
<name>A0A1B2HC11_9PSEU</name>
<dbReference type="Proteomes" id="UP000093053">
    <property type="component" value="Chromosome"/>
</dbReference>
<evidence type="ECO:0000313" key="2">
    <source>
        <dbReference type="Proteomes" id="UP000093053"/>
    </source>
</evidence>